<evidence type="ECO:0000313" key="1">
    <source>
        <dbReference type="EMBL" id="CAF1507892.1"/>
    </source>
</evidence>
<dbReference type="Proteomes" id="UP000663852">
    <property type="component" value="Unassembled WGS sequence"/>
</dbReference>
<evidence type="ECO:0000313" key="2">
    <source>
        <dbReference type="EMBL" id="CAF1609047.1"/>
    </source>
</evidence>
<dbReference type="Proteomes" id="UP000663828">
    <property type="component" value="Unassembled WGS sequence"/>
</dbReference>
<name>A0A816BAX9_ADIRI</name>
<reference evidence="2" key="1">
    <citation type="submission" date="2021-02" db="EMBL/GenBank/DDBJ databases">
        <authorList>
            <person name="Nowell W R."/>
        </authorList>
    </citation>
    <scope>NUCLEOTIDE SEQUENCE</scope>
</reference>
<dbReference type="EMBL" id="CAJNOR010007028">
    <property type="protein sequence ID" value="CAF1609047.1"/>
    <property type="molecule type" value="Genomic_DNA"/>
</dbReference>
<dbReference type="OrthoDB" id="119028at2759"/>
<proteinExistence type="predicted"/>
<evidence type="ECO:0000313" key="3">
    <source>
        <dbReference type="Proteomes" id="UP000663828"/>
    </source>
</evidence>
<organism evidence="2 3">
    <name type="scientific">Adineta ricciae</name>
    <name type="common">Rotifer</name>
    <dbReference type="NCBI Taxonomy" id="249248"/>
    <lineage>
        <taxon>Eukaryota</taxon>
        <taxon>Metazoa</taxon>
        <taxon>Spiralia</taxon>
        <taxon>Gnathifera</taxon>
        <taxon>Rotifera</taxon>
        <taxon>Eurotatoria</taxon>
        <taxon>Bdelloidea</taxon>
        <taxon>Adinetida</taxon>
        <taxon>Adinetidae</taxon>
        <taxon>Adineta</taxon>
    </lineage>
</organism>
<dbReference type="EMBL" id="CAJNOJ010000674">
    <property type="protein sequence ID" value="CAF1507892.1"/>
    <property type="molecule type" value="Genomic_DNA"/>
</dbReference>
<gene>
    <name evidence="1" type="ORF">EDS130_LOCUS43051</name>
    <name evidence="2" type="ORF">XAT740_LOCUS48672</name>
</gene>
<comment type="caution">
    <text evidence="2">The sequence shown here is derived from an EMBL/GenBank/DDBJ whole genome shotgun (WGS) entry which is preliminary data.</text>
</comment>
<sequence>MATAMDITEVPLYASDEEEEDMNKSVHAKYERAKRKQHKWIKEMVFNNVSEADQAILNEGIFRCNKVKRRGKQCDSSIYLLFNSINEEVILFRNTSYHTHDLVEQKCTRIPSDVKTLIKELHELKLKPKAIIDELYERGIIAPRISQLRNYLRTLTTEKYGSRSISLGEIEEWCIESSRLIPESDDEAFVVSYEIVYDDSGDDTANDDDDDDD</sequence>
<accession>A0A816BAX9</accession>
<keyword evidence="3" id="KW-1185">Reference proteome</keyword>
<protein>
    <submittedName>
        <fullName evidence="2">Uncharacterized protein</fullName>
    </submittedName>
</protein>
<dbReference type="AlphaFoldDB" id="A0A816BAX9"/>